<dbReference type="AlphaFoldDB" id="A0A0G4IVS6"/>
<dbReference type="EMBL" id="CDSF01000090">
    <property type="protein sequence ID" value="CEO99448.1"/>
    <property type="molecule type" value="Genomic_DNA"/>
</dbReference>
<dbReference type="Proteomes" id="UP000039324">
    <property type="component" value="Unassembled WGS sequence"/>
</dbReference>
<evidence type="ECO:0000313" key="2">
    <source>
        <dbReference type="EMBL" id="CEO99448.1"/>
    </source>
</evidence>
<reference evidence="2 3" key="1">
    <citation type="submission" date="2015-02" db="EMBL/GenBank/DDBJ databases">
        <authorList>
            <person name="Chooi Y.-H."/>
        </authorList>
    </citation>
    <scope>NUCLEOTIDE SEQUENCE [LARGE SCALE GENOMIC DNA]</scope>
    <source>
        <strain evidence="2">E3</strain>
    </source>
</reference>
<sequence>MTRTGVPCSRPSPAAGPSKTPPLTAASMSSGFRCSLLTSRAIVLPLLTVILQIGADAAVLTKTMSCVPFFVGHLPSELFGGTGHPRLVVAGSDRKLHVFDARRDDIVDDAADRSAFPSVFQNQQASIMSMDVVRRPDGSFAVAAGYQDGTVIVSGAGPGPGPHTPWAYCADGPIPDLRLVELDGILSVVVVGAIGFVHYHHAVVQEGLQADSLVVLPASNTSDCLTSVAVDSPSRRVLVGSYLQEILVYNVAPASDHRMPDIALTTRIRVADPVYRILLPHPDDKTCDLIVFTMKGIYRLRSRQ</sequence>
<organism evidence="2 3">
    <name type="scientific">Plasmodiophora brassicae</name>
    <name type="common">Clubroot disease agent</name>
    <dbReference type="NCBI Taxonomy" id="37360"/>
    <lineage>
        <taxon>Eukaryota</taxon>
        <taxon>Sar</taxon>
        <taxon>Rhizaria</taxon>
        <taxon>Endomyxa</taxon>
        <taxon>Phytomyxea</taxon>
        <taxon>Plasmodiophorida</taxon>
        <taxon>Plasmodiophoridae</taxon>
        <taxon>Plasmodiophora</taxon>
    </lineage>
</organism>
<evidence type="ECO:0000256" key="1">
    <source>
        <dbReference type="SAM" id="MobiDB-lite"/>
    </source>
</evidence>
<name>A0A0G4IVS6_PLABS</name>
<keyword evidence="3" id="KW-1185">Reference proteome</keyword>
<proteinExistence type="predicted"/>
<feature type="region of interest" description="Disordered" evidence="1">
    <location>
        <begin position="1"/>
        <end position="22"/>
    </location>
</feature>
<gene>
    <name evidence="2" type="ORF">PBRA_001354</name>
</gene>
<evidence type="ECO:0000313" key="3">
    <source>
        <dbReference type="Proteomes" id="UP000039324"/>
    </source>
</evidence>
<protein>
    <submittedName>
        <fullName evidence="2">Uncharacterized protein</fullName>
    </submittedName>
</protein>
<accession>A0A0G4IVS6</accession>